<reference evidence="2" key="1">
    <citation type="submission" date="2020-03" db="EMBL/GenBank/DDBJ databases">
        <title>Castanea mollissima Vanexum genome sequencing.</title>
        <authorList>
            <person name="Staton M."/>
        </authorList>
    </citation>
    <scope>NUCLEOTIDE SEQUENCE</scope>
    <source>
        <tissue evidence="2">Leaf</tissue>
    </source>
</reference>
<comment type="caution">
    <text evidence="2">The sequence shown here is derived from an EMBL/GenBank/DDBJ whole genome shotgun (WGS) entry which is preliminary data.</text>
</comment>
<evidence type="ECO:0000313" key="3">
    <source>
        <dbReference type="Proteomes" id="UP000737018"/>
    </source>
</evidence>
<dbReference type="GO" id="GO:0004672">
    <property type="term" value="F:protein kinase activity"/>
    <property type="evidence" value="ECO:0007669"/>
    <property type="project" value="InterPro"/>
</dbReference>
<protein>
    <recommendedName>
        <fullName evidence="1">Protein kinase domain-containing protein</fullName>
    </recommendedName>
</protein>
<feature type="domain" description="Protein kinase" evidence="1">
    <location>
        <begin position="1"/>
        <end position="92"/>
    </location>
</feature>
<dbReference type="EMBL" id="JRKL02000196">
    <property type="protein sequence ID" value="KAF3973954.1"/>
    <property type="molecule type" value="Genomic_DNA"/>
</dbReference>
<dbReference type="Gene3D" id="1.10.510.10">
    <property type="entry name" value="Transferase(Phosphotransferase) domain 1"/>
    <property type="match status" value="1"/>
</dbReference>
<dbReference type="Pfam" id="PF00069">
    <property type="entry name" value="Pkinase"/>
    <property type="match status" value="1"/>
</dbReference>
<gene>
    <name evidence="2" type="ORF">CMV_002664</name>
</gene>
<dbReference type="SUPFAM" id="SSF56112">
    <property type="entry name" value="Protein kinase-like (PK-like)"/>
    <property type="match status" value="1"/>
</dbReference>
<dbReference type="GO" id="GO:0016020">
    <property type="term" value="C:membrane"/>
    <property type="evidence" value="ECO:0007669"/>
    <property type="project" value="TreeGrafter"/>
</dbReference>
<dbReference type="PANTHER" id="PTHR48055:SF57">
    <property type="entry name" value="PROTEIN KINASE DOMAIN-CONTAINING PROTEIN"/>
    <property type="match status" value="1"/>
</dbReference>
<evidence type="ECO:0000259" key="1">
    <source>
        <dbReference type="PROSITE" id="PS50011"/>
    </source>
</evidence>
<dbReference type="OrthoDB" id="1103805at2759"/>
<proteinExistence type="predicted"/>
<dbReference type="InterPro" id="IPR000719">
    <property type="entry name" value="Prot_kinase_dom"/>
</dbReference>
<evidence type="ECO:0000313" key="2">
    <source>
        <dbReference type="EMBL" id="KAF3973954.1"/>
    </source>
</evidence>
<dbReference type="InterPro" id="IPR051564">
    <property type="entry name" value="LRR_receptor-like_kinase"/>
</dbReference>
<accession>A0A8J4RUE0</accession>
<name>A0A8J4RUE0_9ROSI</name>
<dbReference type="PANTHER" id="PTHR48055">
    <property type="entry name" value="LEUCINE-RICH REPEAT RECEPTOR PROTEIN KINASE EMS1"/>
    <property type="match status" value="1"/>
</dbReference>
<organism evidence="2 3">
    <name type="scientific">Castanea mollissima</name>
    <name type="common">Chinese chestnut</name>
    <dbReference type="NCBI Taxonomy" id="60419"/>
    <lineage>
        <taxon>Eukaryota</taxon>
        <taxon>Viridiplantae</taxon>
        <taxon>Streptophyta</taxon>
        <taxon>Embryophyta</taxon>
        <taxon>Tracheophyta</taxon>
        <taxon>Spermatophyta</taxon>
        <taxon>Magnoliopsida</taxon>
        <taxon>eudicotyledons</taxon>
        <taxon>Gunneridae</taxon>
        <taxon>Pentapetalae</taxon>
        <taxon>rosids</taxon>
        <taxon>fabids</taxon>
        <taxon>Fagales</taxon>
        <taxon>Fagaceae</taxon>
        <taxon>Castanea</taxon>
    </lineage>
</organism>
<dbReference type="GO" id="GO:0005524">
    <property type="term" value="F:ATP binding"/>
    <property type="evidence" value="ECO:0007669"/>
    <property type="project" value="InterPro"/>
</dbReference>
<dbReference type="PROSITE" id="PS50011">
    <property type="entry name" value="PROTEIN_KINASE_DOM"/>
    <property type="match status" value="1"/>
</dbReference>
<dbReference type="InterPro" id="IPR011009">
    <property type="entry name" value="Kinase-like_dom_sf"/>
</dbReference>
<dbReference type="AlphaFoldDB" id="A0A8J4RUE0"/>
<dbReference type="Proteomes" id="UP000737018">
    <property type="component" value="Unassembled WGS sequence"/>
</dbReference>
<sequence>MNPKQSSSIGIKGTIGYTAPEYGLGSVVSTKGDVYSYGIILLEMITGKRPTHRTFCLVLGYSATFLAIWKKQNSNGWKNLLKYACGLLKSIL</sequence>
<keyword evidence="3" id="KW-1185">Reference proteome</keyword>